<keyword evidence="6 14" id="KW-0227">DNA damage</keyword>
<dbReference type="GO" id="GO:0046872">
    <property type="term" value="F:metal ion binding"/>
    <property type="evidence" value="ECO:0007669"/>
    <property type="project" value="UniProtKB-KW"/>
</dbReference>
<protein>
    <recommendedName>
        <fullName evidence="14">Probable DNA ligase</fullName>
        <ecNumber evidence="14">6.5.1.1</ecNumber>
    </recommendedName>
    <alternativeName>
        <fullName evidence="14">Polydeoxyribonucleotide synthase [ATP]</fullName>
    </alternativeName>
</protein>
<feature type="domain" description="ATP-dependent DNA ligase family profile" evidence="17">
    <location>
        <begin position="296"/>
        <end position="407"/>
    </location>
</feature>
<dbReference type="PROSITE" id="PS00697">
    <property type="entry name" value="DNA_LIGASE_A1"/>
    <property type="match status" value="1"/>
</dbReference>
<evidence type="ECO:0000256" key="11">
    <source>
        <dbReference type="ARBA" id="ARBA00023306"/>
    </source>
</evidence>
<dbReference type="PANTHER" id="PTHR45674">
    <property type="entry name" value="DNA LIGASE 1/3 FAMILY MEMBER"/>
    <property type="match status" value="1"/>
</dbReference>
<dbReference type="Pfam" id="PF04675">
    <property type="entry name" value="DNA_ligase_A_N"/>
    <property type="match status" value="1"/>
</dbReference>
<dbReference type="Pfam" id="PF04679">
    <property type="entry name" value="DNA_ligase_A_C"/>
    <property type="match status" value="1"/>
</dbReference>
<dbReference type="Gene3D" id="2.40.50.140">
    <property type="entry name" value="Nucleic acid-binding proteins"/>
    <property type="match status" value="1"/>
</dbReference>
<dbReference type="NCBIfam" id="NF002868">
    <property type="entry name" value="PRK03180.1"/>
    <property type="match status" value="1"/>
</dbReference>
<sequence>MLLDEVVTASAEVAATRSRKTKIGVLAGIMRAAPEHELPDAVAFLTGQLPQGRIGTGWRTLADLDAPVAASPELTLGEVHAALDEVAAATGSGSAGRRREALLGLFGRATEAEQRFLLRLLTGELRQGALEGVMVDAVAAASEVPGDAVRRAFMLSGRLPATAVAAMTGGVDAVAAFRLELGRPVRPMLASPAESLDEALAGMGSVTVEYKMDGARIQVHRDGEEVHVYTRTLREITPHVAELVELVRALPCESVVLDGETLALTDDGRPRPFQETMSRFGSTRDEQVRALLLRPYFFDCLHLDGTDLLDAPLRERHEALRRVAAGHLIPGEDEPAEPATLLEASMAAGHEGVMVKDLGSVYAAGRRGSAWLKVKPVHTLDLVVLAAEWGHGRRTGYLSNLHLGARDPDGGPPIMVGKTFKGLTDELLGWQTAALREIESRRDEWTVHVRPELVVEIELDGAQVSTRYPGGVALRFARVVRYRPDKEAADADTLDAVRATLRS</sequence>
<evidence type="ECO:0000256" key="12">
    <source>
        <dbReference type="ARBA" id="ARBA00034003"/>
    </source>
</evidence>
<dbReference type="GO" id="GO:0005524">
    <property type="term" value="F:ATP binding"/>
    <property type="evidence" value="ECO:0007669"/>
    <property type="project" value="UniProtKB-UniRule"/>
</dbReference>
<keyword evidence="1 14" id="KW-0436">Ligase</keyword>
<feature type="binding site" evidence="14">
    <location>
        <position position="373"/>
    </location>
    <ligand>
        <name>ATP</name>
        <dbReference type="ChEBI" id="CHEBI:30616"/>
    </ligand>
</feature>
<evidence type="ECO:0000256" key="15">
    <source>
        <dbReference type="RuleBase" id="RU000617"/>
    </source>
</evidence>
<evidence type="ECO:0000256" key="5">
    <source>
        <dbReference type="ARBA" id="ARBA00022741"/>
    </source>
</evidence>
<dbReference type="InterPro" id="IPR000977">
    <property type="entry name" value="DNA_ligase_ATP-dep"/>
</dbReference>
<keyword evidence="4 14" id="KW-0479">Metal-binding</keyword>
<dbReference type="Gene3D" id="3.30.470.30">
    <property type="entry name" value="DNA ligase/mRNA capping enzyme"/>
    <property type="match status" value="1"/>
</dbReference>
<feature type="binding site" evidence="14">
    <location>
        <position position="231"/>
    </location>
    <ligand>
        <name>ATP</name>
        <dbReference type="ChEBI" id="CHEBI:30616"/>
    </ligand>
</feature>
<dbReference type="InParanoid" id="A0A263D834"/>
<comment type="cofactor">
    <cofactor evidence="14">
        <name>Mg(2+)</name>
        <dbReference type="ChEBI" id="CHEBI:18420"/>
    </cofactor>
</comment>
<feature type="binding site" evidence="14">
    <location>
        <position position="216"/>
    </location>
    <ligand>
        <name>ATP</name>
        <dbReference type="ChEBI" id="CHEBI:30616"/>
    </ligand>
</feature>
<keyword evidence="8 14" id="KW-0460">Magnesium</keyword>
<dbReference type="PROSITE" id="PS50160">
    <property type="entry name" value="DNA_LIGASE_A3"/>
    <property type="match status" value="1"/>
</dbReference>
<evidence type="ECO:0000256" key="1">
    <source>
        <dbReference type="ARBA" id="ARBA00022598"/>
    </source>
</evidence>
<dbReference type="RefSeq" id="WP_094862153.1">
    <property type="nucleotide sequence ID" value="NZ_NKYE01000004.1"/>
</dbReference>
<dbReference type="OrthoDB" id="3733803at2"/>
<dbReference type="GO" id="GO:0006281">
    <property type="term" value="P:DNA repair"/>
    <property type="evidence" value="ECO:0007669"/>
    <property type="project" value="UniProtKB-UniRule"/>
</dbReference>
<keyword evidence="7 14" id="KW-0067">ATP-binding</keyword>
<dbReference type="FunCoup" id="A0A263D834">
    <property type="interactions" value="209"/>
</dbReference>
<name>A0A263D834_9PSEU</name>
<dbReference type="CDD" id="cd07901">
    <property type="entry name" value="Adenylation_DNA_ligase_Arch_LigB"/>
    <property type="match status" value="1"/>
</dbReference>
<keyword evidence="3 14" id="KW-0235">DNA replication</keyword>
<dbReference type="SUPFAM" id="SSF50249">
    <property type="entry name" value="Nucleic acid-binding proteins"/>
    <property type="match status" value="1"/>
</dbReference>
<evidence type="ECO:0000256" key="7">
    <source>
        <dbReference type="ARBA" id="ARBA00022840"/>
    </source>
</evidence>
<evidence type="ECO:0000313" key="19">
    <source>
        <dbReference type="Proteomes" id="UP000242444"/>
    </source>
</evidence>
<evidence type="ECO:0000313" key="18">
    <source>
        <dbReference type="EMBL" id="OZM73636.1"/>
    </source>
</evidence>
<feature type="active site" description="N6-AMP-lysine intermediate" evidence="14">
    <location>
        <position position="211"/>
    </location>
</feature>
<organism evidence="18 19">
    <name type="scientific">Amycolatopsis antarctica</name>
    <dbReference type="NCBI Taxonomy" id="1854586"/>
    <lineage>
        <taxon>Bacteria</taxon>
        <taxon>Bacillati</taxon>
        <taxon>Actinomycetota</taxon>
        <taxon>Actinomycetes</taxon>
        <taxon>Pseudonocardiales</taxon>
        <taxon>Pseudonocardiaceae</taxon>
        <taxon>Amycolatopsis</taxon>
    </lineage>
</organism>
<accession>A0A263D834</accession>
<evidence type="ECO:0000256" key="14">
    <source>
        <dbReference type="HAMAP-Rule" id="MF_00407"/>
    </source>
</evidence>
<comment type="function">
    <text evidence="13 14">DNA ligase that seals nicks in double-stranded DNA during DNA replication, DNA recombination and DNA repair.</text>
</comment>
<evidence type="ECO:0000256" key="3">
    <source>
        <dbReference type="ARBA" id="ARBA00022705"/>
    </source>
</evidence>
<dbReference type="GO" id="GO:0051301">
    <property type="term" value="P:cell division"/>
    <property type="evidence" value="ECO:0007669"/>
    <property type="project" value="UniProtKB-KW"/>
</dbReference>
<evidence type="ECO:0000256" key="16">
    <source>
        <dbReference type="RuleBase" id="RU004196"/>
    </source>
</evidence>
<keyword evidence="10 14" id="KW-0234">DNA repair</keyword>
<feature type="binding site" evidence="14">
    <location>
        <position position="367"/>
    </location>
    <ligand>
        <name>ATP</name>
        <dbReference type="ChEBI" id="CHEBI:30616"/>
    </ligand>
</feature>
<keyword evidence="5 14" id="KW-0547">Nucleotide-binding</keyword>
<evidence type="ECO:0000256" key="9">
    <source>
        <dbReference type="ARBA" id="ARBA00023172"/>
    </source>
</evidence>
<dbReference type="InterPro" id="IPR050191">
    <property type="entry name" value="ATP-dep_DNA_ligase"/>
</dbReference>
<dbReference type="InterPro" id="IPR016059">
    <property type="entry name" value="DNA_ligase_ATP-dep_CS"/>
</dbReference>
<keyword evidence="2 14" id="KW-0132">Cell division</keyword>
<dbReference type="GO" id="GO:0003910">
    <property type="term" value="F:DNA ligase (ATP) activity"/>
    <property type="evidence" value="ECO:0007669"/>
    <property type="project" value="UniProtKB-UniRule"/>
</dbReference>
<dbReference type="InterPro" id="IPR036599">
    <property type="entry name" value="DNA_ligase_N_sf"/>
</dbReference>
<evidence type="ECO:0000256" key="2">
    <source>
        <dbReference type="ARBA" id="ARBA00022618"/>
    </source>
</evidence>
<dbReference type="InterPro" id="IPR012340">
    <property type="entry name" value="NA-bd_OB-fold"/>
</dbReference>
<dbReference type="GO" id="GO:0006310">
    <property type="term" value="P:DNA recombination"/>
    <property type="evidence" value="ECO:0007669"/>
    <property type="project" value="UniProtKB-UniRule"/>
</dbReference>
<dbReference type="PANTHER" id="PTHR45674:SF13">
    <property type="entry name" value="DNA LIGASE-RELATED"/>
    <property type="match status" value="1"/>
</dbReference>
<dbReference type="SUPFAM" id="SSF56091">
    <property type="entry name" value="DNA ligase/mRNA capping enzyme, catalytic domain"/>
    <property type="match status" value="1"/>
</dbReference>
<comment type="catalytic activity">
    <reaction evidence="12 14 15">
        <text>ATP + (deoxyribonucleotide)n-3'-hydroxyl + 5'-phospho-(deoxyribonucleotide)m = (deoxyribonucleotide)n+m + AMP + diphosphate.</text>
        <dbReference type="EC" id="6.5.1.1"/>
    </reaction>
</comment>
<gene>
    <name evidence="14" type="primary">lig</name>
    <name evidence="18" type="ORF">CFN78_08905</name>
</gene>
<feature type="binding site" evidence="14">
    <location>
        <position position="298"/>
    </location>
    <ligand>
        <name>ATP</name>
        <dbReference type="ChEBI" id="CHEBI:30616"/>
    </ligand>
</feature>
<dbReference type="Pfam" id="PF01068">
    <property type="entry name" value="DNA_ligase_A_M"/>
    <property type="match status" value="1"/>
</dbReference>
<feature type="binding site" evidence="14">
    <location>
        <position position="260"/>
    </location>
    <ligand>
        <name>ATP</name>
        <dbReference type="ChEBI" id="CHEBI:30616"/>
    </ligand>
</feature>
<dbReference type="EMBL" id="NKYE01000004">
    <property type="protein sequence ID" value="OZM73636.1"/>
    <property type="molecule type" value="Genomic_DNA"/>
</dbReference>
<dbReference type="InterPro" id="IPR022865">
    <property type="entry name" value="DNA_ligae_ATP-dep_bac/arc"/>
</dbReference>
<evidence type="ECO:0000256" key="8">
    <source>
        <dbReference type="ARBA" id="ARBA00022842"/>
    </source>
</evidence>
<comment type="similarity">
    <text evidence="14 16">Belongs to the ATP-dependent DNA ligase family.</text>
</comment>
<reference evidence="18 19" key="1">
    <citation type="submission" date="2017-07" db="EMBL/GenBank/DDBJ databases">
        <title>Amycolatopsis antarcticus sp. nov., isolated from the surface of an Antarcticus brown macroalga.</title>
        <authorList>
            <person name="Wang J."/>
            <person name="Leiva S."/>
            <person name="Huang J."/>
            <person name="Huang Y."/>
        </authorList>
    </citation>
    <scope>NUCLEOTIDE SEQUENCE [LARGE SCALE GENOMIC DNA]</scope>
    <source>
        <strain evidence="18 19">AU-G6</strain>
    </source>
</reference>
<dbReference type="EC" id="6.5.1.1" evidence="14"/>
<keyword evidence="11 14" id="KW-0131">Cell cycle</keyword>
<evidence type="ECO:0000256" key="4">
    <source>
        <dbReference type="ARBA" id="ARBA00022723"/>
    </source>
</evidence>
<evidence type="ECO:0000256" key="10">
    <source>
        <dbReference type="ARBA" id="ARBA00023204"/>
    </source>
</evidence>
<evidence type="ECO:0000259" key="17">
    <source>
        <dbReference type="PROSITE" id="PS50160"/>
    </source>
</evidence>
<dbReference type="GO" id="GO:0003677">
    <property type="term" value="F:DNA binding"/>
    <property type="evidence" value="ECO:0007669"/>
    <property type="project" value="InterPro"/>
</dbReference>
<proteinExistence type="inferred from homology"/>
<dbReference type="InterPro" id="IPR012308">
    <property type="entry name" value="DNA_ligase_ATP-dep_N"/>
</dbReference>
<comment type="caution">
    <text evidence="18">The sequence shown here is derived from an EMBL/GenBank/DDBJ whole genome shotgun (WGS) entry which is preliminary data.</text>
</comment>
<keyword evidence="19" id="KW-1185">Reference proteome</keyword>
<dbReference type="SUPFAM" id="SSF117018">
    <property type="entry name" value="ATP-dependent DNA ligase DNA-binding domain"/>
    <property type="match status" value="1"/>
</dbReference>
<dbReference type="HAMAP" id="MF_00407">
    <property type="entry name" value="DNA_ligase"/>
    <property type="match status" value="1"/>
</dbReference>
<keyword evidence="9 14" id="KW-0233">DNA recombination</keyword>
<dbReference type="FunFam" id="2.40.50.140:FF:000163">
    <property type="entry name" value="Probable DNA ligase"/>
    <property type="match status" value="1"/>
</dbReference>
<dbReference type="InterPro" id="IPR012310">
    <property type="entry name" value="DNA_ligase_ATP-dep_cent"/>
</dbReference>
<dbReference type="GO" id="GO:0006260">
    <property type="term" value="P:DNA replication"/>
    <property type="evidence" value="ECO:0007669"/>
    <property type="project" value="UniProtKB-UniRule"/>
</dbReference>
<feature type="binding site" evidence="14">
    <location>
        <position position="209"/>
    </location>
    <ligand>
        <name>ATP</name>
        <dbReference type="ChEBI" id="CHEBI:30616"/>
    </ligand>
</feature>
<dbReference type="NCBIfam" id="TIGR00574">
    <property type="entry name" value="dnl1"/>
    <property type="match status" value="1"/>
</dbReference>
<dbReference type="Gene3D" id="1.10.3260.10">
    <property type="entry name" value="DNA ligase, ATP-dependent, N-terminal domain"/>
    <property type="match status" value="1"/>
</dbReference>
<dbReference type="InterPro" id="IPR012309">
    <property type="entry name" value="DNA_ligase_ATP-dep_C"/>
</dbReference>
<dbReference type="AlphaFoldDB" id="A0A263D834"/>
<evidence type="ECO:0000256" key="6">
    <source>
        <dbReference type="ARBA" id="ARBA00022763"/>
    </source>
</evidence>
<dbReference type="GO" id="GO:0071897">
    <property type="term" value="P:DNA biosynthetic process"/>
    <property type="evidence" value="ECO:0007669"/>
    <property type="project" value="InterPro"/>
</dbReference>
<evidence type="ECO:0000256" key="13">
    <source>
        <dbReference type="ARBA" id="ARBA00054532"/>
    </source>
</evidence>
<dbReference type="Proteomes" id="UP000242444">
    <property type="component" value="Unassembled WGS sequence"/>
</dbReference>